<evidence type="ECO:0000259" key="5">
    <source>
        <dbReference type="Pfam" id="PF17836"/>
    </source>
</evidence>
<dbReference type="Pfam" id="PF00132">
    <property type="entry name" value="Hexapep"/>
    <property type="match status" value="2"/>
</dbReference>
<name>A0A3E0K3I9_9BACI</name>
<dbReference type="RefSeq" id="WP_276643994.1">
    <property type="nucleotide sequence ID" value="NZ_QEWE01000020.1"/>
</dbReference>
<dbReference type="InterPro" id="IPR011004">
    <property type="entry name" value="Trimer_LpxA-like_sf"/>
</dbReference>
<dbReference type="GO" id="GO:0016740">
    <property type="term" value="F:transferase activity"/>
    <property type="evidence" value="ECO:0007669"/>
    <property type="project" value="UniProtKB-KW"/>
</dbReference>
<feature type="active site" description="Proton acceptor" evidence="3">
    <location>
        <position position="135"/>
    </location>
</feature>
<evidence type="ECO:0000256" key="1">
    <source>
        <dbReference type="ARBA" id="ARBA00022679"/>
    </source>
</evidence>
<proteinExistence type="predicted"/>
<dbReference type="InterPro" id="IPR050179">
    <property type="entry name" value="Trans_hexapeptide_repeat"/>
</dbReference>
<dbReference type="EMBL" id="QEWE01000020">
    <property type="protein sequence ID" value="REJ27595.1"/>
    <property type="molecule type" value="Genomic_DNA"/>
</dbReference>
<sequence length="208" mass="22037">MYVLIGAGGHAKVILDILEENKETVLGLIDDNPLLKELRGYPVLGNIDNVPHLLEKYKGILKFIISIGDNRFREKISARLNRLHVTFGKAIHPSAAVSSNAFIGEGTVVMPNAVINASAYVGKHVIINSGAIIEHDCVVEDYAHVSPGAKLAGNVRIGRLAHIGIGANIIPNIEIGSDSIIGAGAVVTQPIPESVVAVGIPAKVIKKR</sequence>
<evidence type="ECO:0000256" key="3">
    <source>
        <dbReference type="PIRSR" id="PIRSR620019-1"/>
    </source>
</evidence>
<feature type="site" description="Increases basicity of active site His" evidence="3">
    <location>
        <position position="136"/>
    </location>
</feature>
<dbReference type="Pfam" id="PF17836">
    <property type="entry name" value="PglD_N"/>
    <property type="match status" value="1"/>
</dbReference>
<gene>
    <name evidence="6" type="ORF">C6P37_10815</name>
</gene>
<dbReference type="InterPro" id="IPR001451">
    <property type="entry name" value="Hexapep"/>
</dbReference>
<dbReference type="Gene3D" id="3.40.50.20">
    <property type="match status" value="1"/>
</dbReference>
<dbReference type="InterPro" id="IPR020019">
    <property type="entry name" value="AcTrfase_PglD-like"/>
</dbReference>
<evidence type="ECO:0000256" key="4">
    <source>
        <dbReference type="PIRSR" id="PIRSR620019-2"/>
    </source>
</evidence>
<evidence type="ECO:0000256" key="2">
    <source>
        <dbReference type="ARBA" id="ARBA00022737"/>
    </source>
</evidence>
<dbReference type="Proteomes" id="UP000257014">
    <property type="component" value="Unassembled WGS sequence"/>
</dbReference>
<feature type="domain" description="PglD N-terminal" evidence="5">
    <location>
        <begin position="3"/>
        <end position="80"/>
    </location>
</feature>
<dbReference type="CDD" id="cd03360">
    <property type="entry name" value="LbH_AT_putative"/>
    <property type="match status" value="1"/>
</dbReference>
<feature type="binding site" evidence="4">
    <location>
        <position position="165"/>
    </location>
    <ligand>
        <name>acetyl-CoA</name>
        <dbReference type="ChEBI" id="CHEBI:57288"/>
    </ligand>
</feature>
<keyword evidence="1 6" id="KW-0808">Transferase</keyword>
<evidence type="ECO:0000313" key="6">
    <source>
        <dbReference type="EMBL" id="REJ27595.1"/>
    </source>
</evidence>
<dbReference type="PANTHER" id="PTHR43300:SF7">
    <property type="entry name" value="UDP-N-ACETYLBACILLOSAMINE N-ACETYLTRANSFERASE"/>
    <property type="match status" value="1"/>
</dbReference>
<feature type="binding site" evidence="4">
    <location>
        <position position="68"/>
    </location>
    <ligand>
        <name>substrate</name>
    </ligand>
</feature>
<dbReference type="PANTHER" id="PTHR43300">
    <property type="entry name" value="ACETYLTRANSFERASE"/>
    <property type="match status" value="1"/>
</dbReference>
<dbReference type="PROSITE" id="PS00101">
    <property type="entry name" value="HEXAPEP_TRANSFERASES"/>
    <property type="match status" value="1"/>
</dbReference>
<protein>
    <submittedName>
        <fullName evidence="6">Acetyltransferase</fullName>
    </submittedName>
</protein>
<organism evidence="6 7">
    <name type="scientific">Caldibacillus debilis</name>
    <dbReference type="NCBI Taxonomy" id="301148"/>
    <lineage>
        <taxon>Bacteria</taxon>
        <taxon>Bacillati</taxon>
        <taxon>Bacillota</taxon>
        <taxon>Bacilli</taxon>
        <taxon>Bacillales</taxon>
        <taxon>Bacillaceae</taxon>
        <taxon>Caldibacillus</taxon>
    </lineage>
</organism>
<comment type="caution">
    <text evidence="6">The sequence shown here is derived from an EMBL/GenBank/DDBJ whole genome shotgun (WGS) entry which is preliminary data.</text>
</comment>
<dbReference type="InterPro" id="IPR041561">
    <property type="entry name" value="PglD_N"/>
</dbReference>
<dbReference type="NCBIfam" id="TIGR03570">
    <property type="entry name" value="NeuD_NnaD"/>
    <property type="match status" value="1"/>
</dbReference>
<reference evidence="6 7" key="1">
    <citation type="submission" date="2018-03" db="EMBL/GenBank/DDBJ databases">
        <authorList>
            <person name="Keele B.F."/>
        </authorList>
    </citation>
    <scope>NUCLEOTIDE SEQUENCE [LARGE SCALE GENOMIC DNA]</scope>
    <source>
        <strain evidence="6">ZCTH4_d</strain>
    </source>
</reference>
<dbReference type="SUPFAM" id="SSF51161">
    <property type="entry name" value="Trimeric LpxA-like enzymes"/>
    <property type="match status" value="1"/>
</dbReference>
<accession>A0A3E0K3I9</accession>
<dbReference type="Gene3D" id="2.160.10.10">
    <property type="entry name" value="Hexapeptide repeat proteins"/>
    <property type="match status" value="1"/>
</dbReference>
<dbReference type="AlphaFoldDB" id="A0A3E0K3I9"/>
<dbReference type="InterPro" id="IPR018357">
    <property type="entry name" value="Hexapep_transf_CS"/>
</dbReference>
<feature type="binding site" evidence="4">
    <location>
        <position position="144"/>
    </location>
    <ligand>
        <name>acetyl-CoA</name>
        <dbReference type="ChEBI" id="CHEBI:57288"/>
    </ligand>
</feature>
<evidence type="ECO:0000313" key="7">
    <source>
        <dbReference type="Proteomes" id="UP000257014"/>
    </source>
</evidence>
<keyword evidence="2" id="KW-0677">Repeat</keyword>